<dbReference type="PANTHER" id="PTHR30518">
    <property type="entry name" value="ENDOLYTIC MUREIN TRANSGLYCOSYLASE"/>
    <property type="match status" value="1"/>
</dbReference>
<dbReference type="EC" id="4.2.2.29" evidence="7"/>
<keyword evidence="1 7" id="KW-1003">Cell membrane</keyword>
<comment type="catalytic activity">
    <reaction evidence="7">
        <text>a peptidoglycan chain = a peptidoglycan chain with N-acetyl-1,6-anhydromuramyl-[peptide] at the reducing end + a peptidoglycan chain with N-acetylglucosamine at the non-reducing end.</text>
        <dbReference type="EC" id="4.2.2.29"/>
    </reaction>
</comment>
<evidence type="ECO:0000256" key="6">
    <source>
        <dbReference type="ARBA" id="ARBA00023316"/>
    </source>
</evidence>
<dbReference type="EMBL" id="CP165727">
    <property type="protein sequence ID" value="XDV67130.1"/>
    <property type="molecule type" value="Genomic_DNA"/>
</dbReference>
<dbReference type="AlphaFoldDB" id="A0AB39YAQ8"/>
<comment type="function">
    <text evidence="7">Functions as a peptidoglycan terminase that cleaves nascent peptidoglycan strands endolytically to terminate their elongation.</text>
</comment>
<accession>A0AB39YAQ8</accession>
<dbReference type="GO" id="GO:0008932">
    <property type="term" value="F:lytic endotransglycosylase activity"/>
    <property type="evidence" value="ECO:0007669"/>
    <property type="project" value="UniProtKB-UniRule"/>
</dbReference>
<keyword evidence="5 7" id="KW-0456">Lyase</keyword>
<comment type="subcellular location">
    <subcellularLocation>
        <location evidence="7">Cell membrane</location>
        <topology evidence="7">Single-pass membrane protein</topology>
    </subcellularLocation>
</comment>
<keyword evidence="4 7" id="KW-0472">Membrane</keyword>
<evidence type="ECO:0000313" key="9">
    <source>
        <dbReference type="EMBL" id="XDV67130.1"/>
    </source>
</evidence>
<gene>
    <name evidence="7 9" type="primary">mltG</name>
    <name evidence="9" type="ORF">AB5J51_31510</name>
</gene>
<feature type="region of interest" description="Disordered" evidence="8">
    <location>
        <begin position="1"/>
        <end position="231"/>
    </location>
</feature>
<evidence type="ECO:0000256" key="4">
    <source>
        <dbReference type="ARBA" id="ARBA00023136"/>
    </source>
</evidence>
<evidence type="ECO:0000256" key="1">
    <source>
        <dbReference type="ARBA" id="ARBA00022475"/>
    </source>
</evidence>
<reference evidence="9" key="1">
    <citation type="submission" date="2024-08" db="EMBL/GenBank/DDBJ databases">
        <authorList>
            <person name="Yu S.T."/>
        </authorList>
    </citation>
    <scope>NUCLEOTIDE SEQUENCE</scope>
    <source>
        <strain evidence="9">R33</strain>
    </source>
</reference>
<dbReference type="RefSeq" id="WP_369779171.1">
    <property type="nucleotide sequence ID" value="NZ_CP165727.1"/>
</dbReference>
<comment type="similarity">
    <text evidence="7">Belongs to the transglycosylase MltG family.</text>
</comment>
<protein>
    <recommendedName>
        <fullName evidence="7">Endolytic murein transglycosylase</fullName>
        <ecNumber evidence="7">4.2.2.29</ecNumber>
    </recommendedName>
    <alternativeName>
        <fullName evidence="7">Peptidoglycan lytic transglycosylase</fullName>
    </alternativeName>
    <alternativeName>
        <fullName evidence="7">Peptidoglycan polymerization terminase</fullName>
    </alternativeName>
</protein>
<dbReference type="GO" id="GO:0071555">
    <property type="term" value="P:cell wall organization"/>
    <property type="evidence" value="ECO:0007669"/>
    <property type="project" value="UniProtKB-KW"/>
</dbReference>
<feature type="compositionally biased region" description="Acidic residues" evidence="8">
    <location>
        <begin position="186"/>
        <end position="200"/>
    </location>
</feature>
<feature type="site" description="Important for catalytic activity" evidence="7">
    <location>
        <position position="464"/>
    </location>
</feature>
<dbReference type="Gene3D" id="3.30.160.60">
    <property type="entry name" value="Classic Zinc Finger"/>
    <property type="match status" value="1"/>
</dbReference>
<feature type="compositionally biased region" description="Basic and acidic residues" evidence="8">
    <location>
        <begin position="1"/>
        <end position="17"/>
    </location>
</feature>
<dbReference type="PANTHER" id="PTHR30518:SF2">
    <property type="entry name" value="ENDOLYTIC MUREIN TRANSGLYCOSYLASE"/>
    <property type="match status" value="1"/>
</dbReference>
<dbReference type="NCBIfam" id="TIGR00247">
    <property type="entry name" value="endolytic transglycosylase MltG"/>
    <property type="match status" value="1"/>
</dbReference>
<keyword evidence="2 7" id="KW-0812">Transmembrane</keyword>
<evidence type="ECO:0000256" key="7">
    <source>
        <dbReference type="HAMAP-Rule" id="MF_02065"/>
    </source>
</evidence>
<feature type="compositionally biased region" description="Basic residues" evidence="8">
    <location>
        <begin position="221"/>
        <end position="231"/>
    </location>
</feature>
<evidence type="ECO:0000256" key="5">
    <source>
        <dbReference type="ARBA" id="ARBA00023239"/>
    </source>
</evidence>
<dbReference type="Gene3D" id="3.30.1490.480">
    <property type="entry name" value="Endolytic murein transglycosylase"/>
    <property type="match status" value="1"/>
</dbReference>
<dbReference type="GO" id="GO:0009252">
    <property type="term" value="P:peptidoglycan biosynthetic process"/>
    <property type="evidence" value="ECO:0007669"/>
    <property type="project" value="UniProtKB-UniRule"/>
</dbReference>
<name>A0AB39YAQ8_9ACTN</name>
<evidence type="ECO:0000256" key="8">
    <source>
        <dbReference type="SAM" id="MobiDB-lite"/>
    </source>
</evidence>
<evidence type="ECO:0000256" key="2">
    <source>
        <dbReference type="ARBA" id="ARBA00022692"/>
    </source>
</evidence>
<dbReference type="Pfam" id="PF02618">
    <property type="entry name" value="YceG"/>
    <property type="match status" value="1"/>
</dbReference>
<keyword evidence="6 7" id="KW-0961">Cell wall biogenesis/degradation</keyword>
<feature type="compositionally biased region" description="Low complexity" evidence="8">
    <location>
        <begin position="39"/>
        <end position="127"/>
    </location>
</feature>
<evidence type="ECO:0000256" key="3">
    <source>
        <dbReference type="ARBA" id="ARBA00022989"/>
    </source>
</evidence>
<proteinExistence type="inferred from homology"/>
<sequence>MTEYGRGRGPEPWHPEDPLYGDHGWTGHEAQQAQMPYAGGPQQQHPQEPQYQQDPQQYQQSPQYQQDQYQQGQYLQEPQYQQQYGQQGQYPEQQQGYAPQQPHQAHQQQLLHPQPQPQQQPAYDGQGWDTGQGQYTGVPQADPYLGADPYAQQPVGGYPGEAPDLYGTPEAYPPPQPPGRRHLVTEEEPEAEYADEEAEEASILPGGGGDDDSDDPNAGGRRGRSKDKQPKRRNGAACLIAALVIVGVIGGGGYYGYDYIKSKFSTGEDYAGEGEGSVAIDIPKGTGIGEMGRILKAHGVVKSADAFVAAAKANPKGGAIQAGSYVMKEHMSGKAAVNLMVNGAGVNALDVIPGWKNIQVYKAIDEKLKLKEGTTKDIASKEAKNLGLPEWANNSKDIKDPLEGFLYPARYDLSKDASPQSLLKQMVAKSNEAYASADLQGQAAKLGLANPLQLVTVASLVQAEGKYQHDFDKISRVVYNRLKPGNTETYGLLDFDSTVNYIKGQSTLDVGAVNDLRKLDDPYNTYKIKGLPAGPIGNPGPDALKSAINPAAGPWYYFVSVNENETLFAVTNAEHNQNRQRYEEERKKAGQ</sequence>
<keyword evidence="3 7" id="KW-1133">Transmembrane helix</keyword>
<dbReference type="GO" id="GO:0005886">
    <property type="term" value="C:plasma membrane"/>
    <property type="evidence" value="ECO:0007669"/>
    <property type="project" value="UniProtKB-SubCell"/>
</dbReference>
<feature type="transmembrane region" description="Helical" evidence="7">
    <location>
        <begin position="236"/>
        <end position="257"/>
    </location>
</feature>
<organism evidence="9">
    <name type="scientific">Streptomyces sp. R33</name>
    <dbReference type="NCBI Taxonomy" id="3238629"/>
    <lineage>
        <taxon>Bacteria</taxon>
        <taxon>Bacillati</taxon>
        <taxon>Actinomycetota</taxon>
        <taxon>Actinomycetes</taxon>
        <taxon>Kitasatosporales</taxon>
        <taxon>Streptomycetaceae</taxon>
        <taxon>Streptomyces</taxon>
    </lineage>
</organism>
<dbReference type="InterPro" id="IPR003770">
    <property type="entry name" value="MLTG-like"/>
</dbReference>
<dbReference type="HAMAP" id="MF_02065">
    <property type="entry name" value="MltG"/>
    <property type="match status" value="1"/>
</dbReference>